<comment type="similarity">
    <text evidence="2">Belongs to the bacterial solute-binding protein 5 family.</text>
</comment>
<sequence>MTFISRLASGLLVSALAITLHGGSAGAVDLRIVVPQLPSALDPTITTLGRNWLVASNVCEGLTGLDDSWQVQPMLTDSWNYDEKTLTLAFKLRSGITFHCGGAMTSDDVVASLKRYRDSAGTGAVLKSLTSDILADGPDTVVLRLTSPTGIIPGLLTLTSAMITSKTSLAGKSATQAVDTLDCTGPYKVSEFQADRQAVLVRFPGYHSRTESTSGSAGAKKAPADRMIFLPKRSRRCDVTMC</sequence>
<gene>
    <name evidence="5" type="ORF">V1286_001334</name>
</gene>
<dbReference type="EMBL" id="JAZHRV010000001">
    <property type="protein sequence ID" value="MEH2553805.1"/>
    <property type="molecule type" value="Genomic_DNA"/>
</dbReference>
<comment type="subcellular location">
    <subcellularLocation>
        <location evidence="1">Periplasm</location>
    </subcellularLocation>
</comment>
<dbReference type="Gene3D" id="3.40.190.10">
    <property type="entry name" value="Periplasmic binding protein-like II"/>
    <property type="match status" value="1"/>
</dbReference>
<proteinExistence type="inferred from homology"/>
<dbReference type="SUPFAM" id="SSF53850">
    <property type="entry name" value="Periplasmic binding protein-like II"/>
    <property type="match status" value="1"/>
</dbReference>
<feature type="domain" description="Solute-binding protein family 5" evidence="4">
    <location>
        <begin position="70"/>
        <end position="230"/>
    </location>
</feature>
<evidence type="ECO:0000313" key="6">
    <source>
        <dbReference type="Proteomes" id="UP001364224"/>
    </source>
</evidence>
<evidence type="ECO:0000256" key="1">
    <source>
        <dbReference type="ARBA" id="ARBA00004418"/>
    </source>
</evidence>
<comment type="caution">
    <text evidence="5">The sequence shown here is derived from an EMBL/GenBank/DDBJ whole genome shotgun (WGS) entry which is preliminary data.</text>
</comment>
<evidence type="ECO:0000259" key="4">
    <source>
        <dbReference type="Pfam" id="PF00496"/>
    </source>
</evidence>
<dbReference type="InterPro" id="IPR039424">
    <property type="entry name" value="SBP_5"/>
</dbReference>
<protein>
    <submittedName>
        <fullName evidence="5">ABC-type transport system substrate-binding protein</fullName>
    </submittedName>
</protein>
<evidence type="ECO:0000256" key="2">
    <source>
        <dbReference type="ARBA" id="ARBA00005695"/>
    </source>
</evidence>
<organism evidence="5 6">
    <name type="scientific">Bradyrhizobium algeriense</name>
    <dbReference type="NCBI Taxonomy" id="634784"/>
    <lineage>
        <taxon>Bacteria</taxon>
        <taxon>Pseudomonadati</taxon>
        <taxon>Pseudomonadota</taxon>
        <taxon>Alphaproteobacteria</taxon>
        <taxon>Hyphomicrobiales</taxon>
        <taxon>Nitrobacteraceae</taxon>
        <taxon>Bradyrhizobium</taxon>
    </lineage>
</organism>
<dbReference type="PANTHER" id="PTHR30290:SF38">
    <property type="entry name" value="D,D-DIPEPTIDE-BINDING PERIPLASMIC PROTEIN DDPA-RELATED"/>
    <property type="match status" value="1"/>
</dbReference>
<dbReference type="Pfam" id="PF00496">
    <property type="entry name" value="SBP_bac_5"/>
    <property type="match status" value="1"/>
</dbReference>
<accession>A0ABU8B5P7</accession>
<name>A0ABU8B5P7_9BRAD</name>
<dbReference type="Proteomes" id="UP001364224">
    <property type="component" value="Unassembled WGS sequence"/>
</dbReference>
<dbReference type="RefSeq" id="WP_334478370.1">
    <property type="nucleotide sequence ID" value="NZ_JAZHRV010000001.1"/>
</dbReference>
<dbReference type="PANTHER" id="PTHR30290">
    <property type="entry name" value="PERIPLASMIC BINDING COMPONENT OF ABC TRANSPORTER"/>
    <property type="match status" value="1"/>
</dbReference>
<reference evidence="5 6" key="1">
    <citation type="submission" date="2024-02" db="EMBL/GenBank/DDBJ databases">
        <title>Adaptive strategies in a cosmopolitan and abundant soil bacterium.</title>
        <authorList>
            <person name="Carini P."/>
        </authorList>
    </citation>
    <scope>NUCLEOTIDE SEQUENCE [LARGE SCALE GENOMIC DNA]</scope>
    <source>
        <strain evidence="5 6">AZCC 1608</strain>
    </source>
</reference>
<evidence type="ECO:0000256" key="3">
    <source>
        <dbReference type="ARBA" id="ARBA00022729"/>
    </source>
</evidence>
<evidence type="ECO:0000313" key="5">
    <source>
        <dbReference type="EMBL" id="MEH2553805.1"/>
    </source>
</evidence>
<dbReference type="InterPro" id="IPR000914">
    <property type="entry name" value="SBP_5_dom"/>
</dbReference>
<keyword evidence="3" id="KW-0732">Signal</keyword>
<keyword evidence="6" id="KW-1185">Reference proteome</keyword>